<keyword evidence="3" id="KW-0804">Transcription</keyword>
<dbReference type="PROSITE" id="PS00041">
    <property type="entry name" value="HTH_ARAC_FAMILY_1"/>
    <property type="match status" value="1"/>
</dbReference>
<keyword evidence="6" id="KW-1185">Reference proteome</keyword>
<name>A0AAE3VW93_9ACTN</name>
<keyword evidence="2 5" id="KW-0238">DNA-binding</keyword>
<evidence type="ECO:0000313" key="6">
    <source>
        <dbReference type="Proteomes" id="UP001240236"/>
    </source>
</evidence>
<protein>
    <submittedName>
        <fullName evidence="5">AraC-like DNA-binding protein</fullName>
    </submittedName>
</protein>
<evidence type="ECO:0000313" key="5">
    <source>
        <dbReference type="EMBL" id="MDQ0364835.1"/>
    </source>
</evidence>
<accession>A0AAE3VW93</accession>
<dbReference type="SMART" id="SM00342">
    <property type="entry name" value="HTH_ARAC"/>
    <property type="match status" value="1"/>
</dbReference>
<dbReference type="InterPro" id="IPR018060">
    <property type="entry name" value="HTH_AraC"/>
</dbReference>
<evidence type="ECO:0000256" key="2">
    <source>
        <dbReference type="ARBA" id="ARBA00023125"/>
    </source>
</evidence>
<dbReference type="Gene3D" id="1.10.10.60">
    <property type="entry name" value="Homeodomain-like"/>
    <property type="match status" value="1"/>
</dbReference>
<evidence type="ECO:0000259" key="4">
    <source>
        <dbReference type="PROSITE" id="PS01124"/>
    </source>
</evidence>
<dbReference type="GO" id="GO:0003700">
    <property type="term" value="F:DNA-binding transcription factor activity"/>
    <property type="evidence" value="ECO:0007669"/>
    <property type="project" value="InterPro"/>
</dbReference>
<dbReference type="PANTHER" id="PTHR46796">
    <property type="entry name" value="HTH-TYPE TRANSCRIPTIONAL ACTIVATOR RHAS-RELATED"/>
    <property type="match status" value="1"/>
</dbReference>
<dbReference type="PRINTS" id="PR00032">
    <property type="entry name" value="HTHARAC"/>
</dbReference>
<dbReference type="PROSITE" id="PS01124">
    <property type="entry name" value="HTH_ARAC_FAMILY_2"/>
    <property type="match status" value="1"/>
</dbReference>
<evidence type="ECO:0000256" key="1">
    <source>
        <dbReference type="ARBA" id="ARBA00023015"/>
    </source>
</evidence>
<feature type="domain" description="HTH araC/xylS-type" evidence="4">
    <location>
        <begin position="40"/>
        <end position="141"/>
    </location>
</feature>
<comment type="caution">
    <text evidence="5">The sequence shown here is derived from an EMBL/GenBank/DDBJ whole genome shotgun (WGS) entry which is preliminary data.</text>
</comment>
<sequence>MHGHGDAVAAPTVELIRAALTVQLGDDRAGRVPLDGTLAVRILADMRAHLADPQLCPAAAAARQHVSVRYLHRVLQREGVRFGAWVRHRRLEDTRRDLADPAFGTATVAAVARRWGFTDAAQYSRTFRAAYGMSPREWRAAGRPR</sequence>
<reference evidence="5 6" key="1">
    <citation type="submission" date="2023-07" db="EMBL/GenBank/DDBJ databases">
        <title>Sequencing the genomes of 1000 actinobacteria strains.</title>
        <authorList>
            <person name="Klenk H.-P."/>
        </authorList>
    </citation>
    <scope>NUCLEOTIDE SEQUENCE [LARGE SCALE GENOMIC DNA]</scope>
    <source>
        <strain evidence="5 6">DSM 44709</strain>
    </source>
</reference>
<dbReference type="EMBL" id="JAUSUZ010000001">
    <property type="protein sequence ID" value="MDQ0364835.1"/>
    <property type="molecule type" value="Genomic_DNA"/>
</dbReference>
<proteinExistence type="predicted"/>
<organism evidence="5 6">
    <name type="scientific">Catenuloplanes indicus</name>
    <dbReference type="NCBI Taxonomy" id="137267"/>
    <lineage>
        <taxon>Bacteria</taxon>
        <taxon>Bacillati</taxon>
        <taxon>Actinomycetota</taxon>
        <taxon>Actinomycetes</taxon>
        <taxon>Micromonosporales</taxon>
        <taxon>Micromonosporaceae</taxon>
        <taxon>Catenuloplanes</taxon>
    </lineage>
</organism>
<gene>
    <name evidence="5" type="ORF">J2S42_001504</name>
</gene>
<dbReference type="InterPro" id="IPR018062">
    <property type="entry name" value="HTH_AraC-typ_CS"/>
</dbReference>
<dbReference type="Pfam" id="PF12833">
    <property type="entry name" value="HTH_18"/>
    <property type="match status" value="1"/>
</dbReference>
<dbReference type="InterPro" id="IPR009057">
    <property type="entry name" value="Homeodomain-like_sf"/>
</dbReference>
<dbReference type="GO" id="GO:0043565">
    <property type="term" value="F:sequence-specific DNA binding"/>
    <property type="evidence" value="ECO:0007669"/>
    <property type="project" value="InterPro"/>
</dbReference>
<dbReference type="InterPro" id="IPR050204">
    <property type="entry name" value="AraC_XylS_family_regulators"/>
</dbReference>
<keyword evidence="1" id="KW-0805">Transcription regulation</keyword>
<dbReference type="SUPFAM" id="SSF46689">
    <property type="entry name" value="Homeodomain-like"/>
    <property type="match status" value="1"/>
</dbReference>
<dbReference type="Proteomes" id="UP001240236">
    <property type="component" value="Unassembled WGS sequence"/>
</dbReference>
<evidence type="ECO:0000256" key="3">
    <source>
        <dbReference type="ARBA" id="ARBA00023163"/>
    </source>
</evidence>
<dbReference type="RefSeq" id="WP_307236611.1">
    <property type="nucleotide sequence ID" value="NZ_JAUSUZ010000001.1"/>
</dbReference>
<dbReference type="AlphaFoldDB" id="A0AAE3VW93"/>
<dbReference type="PANTHER" id="PTHR46796:SF6">
    <property type="entry name" value="ARAC SUBFAMILY"/>
    <property type="match status" value="1"/>
</dbReference>
<dbReference type="InterPro" id="IPR020449">
    <property type="entry name" value="Tscrpt_reg_AraC-type_HTH"/>
</dbReference>